<proteinExistence type="predicted"/>
<feature type="transmembrane region" description="Helical" evidence="1">
    <location>
        <begin position="57"/>
        <end position="77"/>
    </location>
</feature>
<dbReference type="EMBL" id="LBSR01000002">
    <property type="protein sequence ID" value="KKQ23340.1"/>
    <property type="molecule type" value="Genomic_DNA"/>
</dbReference>
<feature type="transmembrane region" description="Helical" evidence="1">
    <location>
        <begin position="25"/>
        <end position="45"/>
    </location>
</feature>
<dbReference type="AlphaFoldDB" id="A0A0G0GB96"/>
<evidence type="ECO:0000256" key="1">
    <source>
        <dbReference type="SAM" id="Phobius"/>
    </source>
</evidence>
<protein>
    <submittedName>
        <fullName evidence="2">Uncharacterized protein</fullName>
    </submittedName>
</protein>
<keyword evidence="1" id="KW-1133">Transmembrane helix</keyword>
<evidence type="ECO:0000313" key="3">
    <source>
        <dbReference type="Proteomes" id="UP000034044"/>
    </source>
</evidence>
<dbReference type="Proteomes" id="UP000034044">
    <property type="component" value="Unassembled WGS sequence"/>
</dbReference>
<comment type="caution">
    <text evidence="2">The sequence shown here is derived from an EMBL/GenBank/DDBJ whole genome shotgun (WGS) entry which is preliminary data.</text>
</comment>
<sequence>MDNFLASAFKTFDLKLGGLTVSPNYLTAFFVVLLVFLLVFSVARMHHLFIKWSFRGSIIGVVVGFALALVIEGFFILSGTTILTATLGWKNAPKPIAKVLMESRVKLQDVICEPKDFE</sequence>
<evidence type="ECO:0000313" key="2">
    <source>
        <dbReference type="EMBL" id="KKQ23340.1"/>
    </source>
</evidence>
<name>A0A0G0GB96_9BACT</name>
<organism evidence="2 3">
    <name type="scientific">Candidatus Wolfebacteria bacterium GW2011_GWC1_37_10</name>
    <dbReference type="NCBI Taxonomy" id="1619010"/>
    <lineage>
        <taxon>Bacteria</taxon>
        <taxon>Candidatus Wolfeibacteriota</taxon>
    </lineage>
</organism>
<reference evidence="2 3" key="1">
    <citation type="journal article" date="2015" name="Nature">
        <title>rRNA introns, odd ribosomes, and small enigmatic genomes across a large radiation of phyla.</title>
        <authorList>
            <person name="Brown C.T."/>
            <person name="Hug L.A."/>
            <person name="Thomas B.C."/>
            <person name="Sharon I."/>
            <person name="Castelle C.J."/>
            <person name="Singh A."/>
            <person name="Wilkins M.J."/>
            <person name="Williams K.H."/>
            <person name="Banfield J.F."/>
        </authorList>
    </citation>
    <scope>NUCLEOTIDE SEQUENCE [LARGE SCALE GENOMIC DNA]</scope>
</reference>
<gene>
    <name evidence="2" type="ORF">US36_C0002G0065</name>
</gene>
<keyword evidence="1" id="KW-0472">Membrane</keyword>
<accession>A0A0G0GB96</accession>
<keyword evidence="1" id="KW-0812">Transmembrane</keyword>